<organism evidence="2 3">
    <name type="scientific">Arenimonas maotaiensis</name>
    <dbReference type="NCBI Taxonomy" id="1446479"/>
    <lineage>
        <taxon>Bacteria</taxon>
        <taxon>Pseudomonadati</taxon>
        <taxon>Pseudomonadota</taxon>
        <taxon>Gammaproteobacteria</taxon>
        <taxon>Lysobacterales</taxon>
        <taxon>Lysobacteraceae</taxon>
        <taxon>Arenimonas</taxon>
    </lineage>
</organism>
<proteinExistence type="predicted"/>
<dbReference type="Gene3D" id="3.60.40.10">
    <property type="entry name" value="PPM-type phosphatase domain"/>
    <property type="match status" value="1"/>
</dbReference>
<gene>
    <name evidence="2" type="ORF">GCM10010960_12660</name>
</gene>
<protein>
    <submittedName>
        <fullName evidence="2">Serine/threonine phosphatase</fullName>
    </submittedName>
</protein>
<dbReference type="InterPro" id="IPR001932">
    <property type="entry name" value="PPM-type_phosphatase-like_dom"/>
</dbReference>
<dbReference type="PROSITE" id="PS51746">
    <property type="entry name" value="PPM_2"/>
    <property type="match status" value="1"/>
</dbReference>
<dbReference type="Proteomes" id="UP000632858">
    <property type="component" value="Unassembled WGS sequence"/>
</dbReference>
<name>A0A917FLF4_9GAMM</name>
<dbReference type="SUPFAM" id="SSF81606">
    <property type="entry name" value="PP2C-like"/>
    <property type="match status" value="1"/>
</dbReference>
<evidence type="ECO:0000313" key="2">
    <source>
        <dbReference type="EMBL" id="GGF92215.1"/>
    </source>
</evidence>
<sequence>MPDGGKKGHNGRYAPCRSHIMIEIGHISHPGRKRPLNEDSYDIDAPNGQAVLVDGMGGPDAGDIASAFVRDQVRRGLLAGESPADALMNAGQALRIQRPAQSGNPCGASAVCVRWHGNGAELAQVGTCRVLFWDGNALKAVSGSEADDAGQPAKSVPSIQALGITAGDKLRIAAAELPWRRGQALVLCTDAMLEQCRPADLREILCDARASAQEAAERMLLLALRGDADENLSALILRRA</sequence>
<evidence type="ECO:0000259" key="1">
    <source>
        <dbReference type="PROSITE" id="PS51746"/>
    </source>
</evidence>
<dbReference type="EMBL" id="BMFO01000002">
    <property type="protein sequence ID" value="GGF92215.1"/>
    <property type="molecule type" value="Genomic_DNA"/>
</dbReference>
<dbReference type="AlphaFoldDB" id="A0A917FLF4"/>
<feature type="domain" description="PPM-type phosphatase" evidence="1">
    <location>
        <begin position="23"/>
        <end position="239"/>
    </location>
</feature>
<reference evidence="2" key="1">
    <citation type="journal article" date="2014" name="Int. J. Syst. Evol. Microbiol.">
        <title>Complete genome sequence of Corynebacterium casei LMG S-19264T (=DSM 44701T), isolated from a smear-ripened cheese.</title>
        <authorList>
            <consortium name="US DOE Joint Genome Institute (JGI-PGF)"/>
            <person name="Walter F."/>
            <person name="Albersmeier A."/>
            <person name="Kalinowski J."/>
            <person name="Ruckert C."/>
        </authorList>
    </citation>
    <scope>NUCLEOTIDE SEQUENCE</scope>
    <source>
        <strain evidence="2">CGMCC 1.12726</strain>
    </source>
</reference>
<dbReference type="InterPro" id="IPR036457">
    <property type="entry name" value="PPM-type-like_dom_sf"/>
</dbReference>
<comment type="caution">
    <text evidence="2">The sequence shown here is derived from an EMBL/GenBank/DDBJ whole genome shotgun (WGS) entry which is preliminary data.</text>
</comment>
<accession>A0A917FLF4</accession>
<keyword evidence="3" id="KW-1185">Reference proteome</keyword>
<evidence type="ECO:0000313" key="3">
    <source>
        <dbReference type="Proteomes" id="UP000632858"/>
    </source>
</evidence>
<reference evidence="2" key="2">
    <citation type="submission" date="2020-09" db="EMBL/GenBank/DDBJ databases">
        <authorList>
            <person name="Sun Q."/>
            <person name="Zhou Y."/>
        </authorList>
    </citation>
    <scope>NUCLEOTIDE SEQUENCE</scope>
    <source>
        <strain evidence="2">CGMCC 1.12726</strain>
    </source>
</reference>